<dbReference type="GO" id="GO:0005524">
    <property type="term" value="F:ATP binding"/>
    <property type="evidence" value="ECO:0007669"/>
    <property type="project" value="InterPro"/>
</dbReference>
<sequence>MKLKQYQQEAMQSVSRYFTACVKQPSADAFAKMQPDFAYKIPSQHENLKDIPYVCVRIPTGGGKTLLAAHSIAQVAKDYLHQDFPITLWLAPSKTIKSQTAEALKNPQHPYRMVLDNTFNREVLVIESEQFELIRPQDLGNKAIVVVSTLQNFRIEKEKDEGRKIYAFNEKLTPHFERIPEQVQSVLEKISQSDLQENGLQAKQLGQVKCSFANLLKAYRPLIIVDEAHNARTALTFDVFANLMPSAILEFTATPNQDKKTGSNILYHVSAGALKAEEMIKLPIMLREHKTWQQAIDRAVTERGALAQKAQNELDYIRPIVLFQAEPKSENRPTVTVDVLKDYLINELKIDEQEIAIVTGNQHELDNINISDRTCPINYVITVEALKEGWDCPFAYVFCSVQNVGSSKEAEQLLGRVLRMPYAKRRLIEDLNRAYAHLSSPHFGTTVRNLEDRLIAMGFEALEVAQMLKTPQQEELDGLDMPLFTPASPTTVLELSKMPDMSALSDDERNQLKITQQDEVILVQVQGSIGENLQKVITKTATGKQKAKLENSIVIHNAHIAENASPAQKGAIFPPIPQLCMQIQGELELADTEMLLDYYGWNLLDYPAKLERFNLQDESQAFEIDVENNHIAYHFQQVQQLSFSDDWLDMTENDFVRWLDNQLRLPDVPQTQSHAFLRLLVDDLWKKYGNLTALIHQKFNLVREIKNLINDYREQATASQYQQLLFGNNEDMQICLNAQYQFKFDPNHYLPQPPFYNGRYKFQKAYFSQIEDLKAQGEEFECATVIDSLPQVKYWIRNPVHRGFALPLAKNNFYPDFIAVLQDERILLVEYKGEPYKSNDDSKEKCLIGERWEALSNGKCLFLMAVKEDEKGRNVRAQLLDKIS</sequence>
<dbReference type="InterPro" id="IPR006935">
    <property type="entry name" value="Helicase/UvrB_N"/>
</dbReference>
<proteinExistence type="predicted"/>
<dbReference type="OrthoDB" id="9804145at2"/>
<dbReference type="GO" id="GO:0003677">
    <property type="term" value="F:DNA binding"/>
    <property type="evidence" value="ECO:0007669"/>
    <property type="project" value="InterPro"/>
</dbReference>
<dbReference type="InterPro" id="IPR027417">
    <property type="entry name" value="P-loop_NTPase"/>
</dbReference>
<dbReference type="Proteomes" id="UP000190023">
    <property type="component" value="Unassembled WGS sequence"/>
</dbReference>
<dbReference type="EMBL" id="MUYB01000031">
    <property type="protein sequence ID" value="OOS02703.1"/>
    <property type="molecule type" value="Genomic_DNA"/>
</dbReference>
<dbReference type="GO" id="GO:0016787">
    <property type="term" value="F:hydrolase activity"/>
    <property type="evidence" value="ECO:0007669"/>
    <property type="project" value="InterPro"/>
</dbReference>
<organism evidence="2 3">
    <name type="scientific">[Haemophilus] felis</name>
    <dbReference type="NCBI Taxonomy" id="123822"/>
    <lineage>
        <taxon>Bacteria</taxon>
        <taxon>Pseudomonadati</taxon>
        <taxon>Pseudomonadota</taxon>
        <taxon>Gammaproteobacteria</taxon>
        <taxon>Pasteurellales</taxon>
        <taxon>Pasteurellaceae</taxon>
    </lineage>
</organism>
<dbReference type="SUPFAM" id="SSF52540">
    <property type="entry name" value="P-loop containing nucleoside triphosphate hydrolases"/>
    <property type="match status" value="1"/>
</dbReference>
<feature type="domain" description="Helicase/UvrB N-terminal" evidence="1">
    <location>
        <begin position="1"/>
        <end position="256"/>
    </location>
</feature>
<dbReference type="Pfam" id="PF04851">
    <property type="entry name" value="ResIII"/>
    <property type="match status" value="1"/>
</dbReference>
<accession>A0A1T0AXM4</accession>
<evidence type="ECO:0000259" key="1">
    <source>
        <dbReference type="Pfam" id="PF04851"/>
    </source>
</evidence>
<comment type="caution">
    <text evidence="2">The sequence shown here is derived from an EMBL/GenBank/DDBJ whole genome shotgun (WGS) entry which is preliminary data.</text>
</comment>
<name>A0A1T0AXM4_9PAST</name>
<keyword evidence="3" id="KW-1185">Reference proteome</keyword>
<reference evidence="2 3" key="1">
    <citation type="submission" date="2017-02" db="EMBL/GenBank/DDBJ databases">
        <title>Draft genome sequence of Haemophilus felis CCUG 31170 type strain.</title>
        <authorList>
            <person name="Engstrom-Jakobsson H."/>
            <person name="Salva-Serra F."/>
            <person name="Thorell K."/>
            <person name="Gonzales-Siles L."/>
            <person name="Karlsson R."/>
            <person name="Boulund F."/>
            <person name="Engstrand L."/>
            <person name="Kristiansson E."/>
            <person name="Moore E."/>
        </authorList>
    </citation>
    <scope>NUCLEOTIDE SEQUENCE [LARGE SCALE GENOMIC DNA]</scope>
    <source>
        <strain evidence="2 3">CCUG 31170</strain>
    </source>
</reference>
<dbReference type="InterPro" id="IPR050742">
    <property type="entry name" value="Helicase_Restrict-Modif_Enz"/>
</dbReference>
<gene>
    <name evidence="2" type="ORF">B0188_07875</name>
</gene>
<dbReference type="AlphaFoldDB" id="A0A1T0AXM4"/>
<dbReference type="PANTHER" id="PTHR47396:SF1">
    <property type="entry name" value="ATP-DEPENDENT HELICASE IRC3-RELATED"/>
    <property type="match status" value="1"/>
</dbReference>
<dbReference type="STRING" id="123822.B0188_07875"/>
<dbReference type="GO" id="GO:0005829">
    <property type="term" value="C:cytosol"/>
    <property type="evidence" value="ECO:0007669"/>
    <property type="project" value="TreeGrafter"/>
</dbReference>
<evidence type="ECO:0000313" key="3">
    <source>
        <dbReference type="Proteomes" id="UP000190023"/>
    </source>
</evidence>
<dbReference type="Gene3D" id="3.40.50.300">
    <property type="entry name" value="P-loop containing nucleotide triphosphate hydrolases"/>
    <property type="match status" value="2"/>
</dbReference>
<protein>
    <recommendedName>
        <fullName evidence="1">Helicase/UvrB N-terminal domain-containing protein</fullName>
    </recommendedName>
</protein>
<evidence type="ECO:0000313" key="2">
    <source>
        <dbReference type="EMBL" id="OOS02703.1"/>
    </source>
</evidence>
<dbReference type="PANTHER" id="PTHR47396">
    <property type="entry name" value="TYPE I RESTRICTION ENZYME ECOKI R PROTEIN"/>
    <property type="match status" value="1"/>
</dbReference>